<comment type="similarity">
    <text evidence="4">Belongs to the WD repeat PROPPIN family.</text>
</comment>
<proteinExistence type="inferred from homology"/>
<dbReference type="Pfam" id="PF21032">
    <property type="entry name" value="PROPPIN"/>
    <property type="match status" value="1"/>
</dbReference>
<evidence type="ECO:0000313" key="6">
    <source>
        <dbReference type="Proteomes" id="UP000807504"/>
    </source>
</evidence>
<dbReference type="InterPro" id="IPR015943">
    <property type="entry name" value="WD40/YVTN_repeat-like_dom_sf"/>
</dbReference>
<gene>
    <name evidence="5" type="ORF">HNY73_008528</name>
</gene>
<accession>A0A8T0FBS8</accession>
<protein>
    <submittedName>
        <fullName evidence="5">WD repeat domain phosphoinositide-interacting like protein</fullName>
    </submittedName>
</protein>
<dbReference type="Gene3D" id="2.130.10.10">
    <property type="entry name" value="YVTN repeat-like/Quinoprotein amine dehydrogenase"/>
    <property type="match status" value="1"/>
</dbReference>
<evidence type="ECO:0000256" key="2">
    <source>
        <dbReference type="ARBA" id="ARBA00022737"/>
    </source>
</evidence>
<dbReference type="SUPFAM" id="SSF50978">
    <property type="entry name" value="WD40 repeat-like"/>
    <property type="match status" value="1"/>
</dbReference>
<dbReference type="SMART" id="SM00320">
    <property type="entry name" value="WD40"/>
    <property type="match status" value="3"/>
</dbReference>
<reference evidence="5" key="2">
    <citation type="submission" date="2020-06" db="EMBL/GenBank/DDBJ databases">
        <authorList>
            <person name="Sheffer M."/>
        </authorList>
    </citation>
    <scope>NUCLEOTIDE SEQUENCE</scope>
</reference>
<organism evidence="5 6">
    <name type="scientific">Argiope bruennichi</name>
    <name type="common">Wasp spider</name>
    <name type="synonym">Aranea bruennichi</name>
    <dbReference type="NCBI Taxonomy" id="94029"/>
    <lineage>
        <taxon>Eukaryota</taxon>
        <taxon>Metazoa</taxon>
        <taxon>Ecdysozoa</taxon>
        <taxon>Arthropoda</taxon>
        <taxon>Chelicerata</taxon>
        <taxon>Arachnida</taxon>
        <taxon>Araneae</taxon>
        <taxon>Araneomorphae</taxon>
        <taxon>Entelegynae</taxon>
        <taxon>Araneoidea</taxon>
        <taxon>Araneidae</taxon>
        <taxon>Argiope</taxon>
    </lineage>
</organism>
<evidence type="ECO:0000313" key="5">
    <source>
        <dbReference type="EMBL" id="KAF8786869.1"/>
    </source>
</evidence>
<keyword evidence="1" id="KW-0853">WD repeat</keyword>
<evidence type="ECO:0000256" key="1">
    <source>
        <dbReference type="ARBA" id="ARBA00022574"/>
    </source>
</evidence>
<sequence>MSYLSSDYRGKVNNLSFNQDNGCFSCAMDDGARIYNVEPLREKLHLDAATVGSVSLCEMLNRTNIVAIVGGSGPKQKYADNTVLLWDNLANKFVAEVTFSTPVLSVRLKKDRLFVAVYSKVHVFSFPCDPRKLFSFNTGANPRGLLQVSPFPSSERQVLVFPGSYAGSIQIVDLSKINSTTSGAPIVIDAHTTEIAYIALNRQGTLVATASIKGTLIRVFDTLSRQKIIELRRGSDSAAFYCINFSCDSDYLCASSDKGTVHIFALRQASLNKRLLPFTGKLSAAWVGSYVSESQWAFANFTVQQENKCICAFGPNSTVYAVCKDGSFYKYVYTSDGSCNREAYDLYLDLCNDYNFG</sequence>
<keyword evidence="6" id="KW-1185">Reference proteome</keyword>
<keyword evidence="3" id="KW-0072">Autophagy</keyword>
<name>A0A8T0FBS8_ARGBR</name>
<evidence type="ECO:0000256" key="3">
    <source>
        <dbReference type="ARBA" id="ARBA00023006"/>
    </source>
</evidence>
<dbReference type="GO" id="GO:0006914">
    <property type="term" value="P:autophagy"/>
    <property type="evidence" value="ECO:0007669"/>
    <property type="project" value="UniProtKB-KW"/>
</dbReference>
<dbReference type="EMBL" id="JABXBU010000015">
    <property type="protein sequence ID" value="KAF8786869.1"/>
    <property type="molecule type" value="Genomic_DNA"/>
</dbReference>
<dbReference type="InterPro" id="IPR036322">
    <property type="entry name" value="WD40_repeat_dom_sf"/>
</dbReference>
<reference evidence="5" key="1">
    <citation type="journal article" date="2020" name="bioRxiv">
        <title>Chromosome-level reference genome of the European wasp spider Argiope bruennichi: a resource for studies on range expansion and evolutionary adaptation.</title>
        <authorList>
            <person name="Sheffer M.M."/>
            <person name="Hoppe A."/>
            <person name="Krehenwinkel H."/>
            <person name="Uhl G."/>
            <person name="Kuss A.W."/>
            <person name="Jensen L."/>
            <person name="Jensen C."/>
            <person name="Gillespie R.G."/>
            <person name="Hoff K.J."/>
            <person name="Prost S."/>
        </authorList>
    </citation>
    <scope>NUCLEOTIDE SEQUENCE</scope>
</reference>
<dbReference type="OMA" id="CEMLHRT"/>
<dbReference type="InterPro" id="IPR001680">
    <property type="entry name" value="WD40_rpt"/>
</dbReference>
<keyword evidence="2" id="KW-0677">Repeat</keyword>
<dbReference type="GO" id="GO:0005737">
    <property type="term" value="C:cytoplasm"/>
    <property type="evidence" value="ECO:0007669"/>
    <property type="project" value="UniProtKB-ARBA"/>
</dbReference>
<dbReference type="AlphaFoldDB" id="A0A8T0FBS8"/>
<evidence type="ECO:0000256" key="4">
    <source>
        <dbReference type="ARBA" id="ARBA00025740"/>
    </source>
</evidence>
<comment type="caution">
    <text evidence="5">The sequence shown here is derived from an EMBL/GenBank/DDBJ whole genome shotgun (WGS) entry which is preliminary data.</text>
</comment>
<dbReference type="PANTHER" id="PTHR11227">
    <property type="entry name" value="WD-REPEAT PROTEIN INTERACTING WITH PHOSPHOINOSIDES WIPI -RELATED"/>
    <property type="match status" value="1"/>
</dbReference>
<dbReference type="Proteomes" id="UP000807504">
    <property type="component" value="Unassembled WGS sequence"/>
</dbReference>
<dbReference type="OrthoDB" id="1667587at2759"/>
<dbReference type="InterPro" id="IPR048720">
    <property type="entry name" value="PROPPIN"/>
</dbReference>